<feature type="region of interest" description="Disordered" evidence="1">
    <location>
        <begin position="1"/>
        <end position="20"/>
    </location>
</feature>
<evidence type="ECO:0000256" key="1">
    <source>
        <dbReference type="SAM" id="MobiDB-lite"/>
    </source>
</evidence>
<dbReference type="Proteomes" id="UP000054248">
    <property type="component" value="Unassembled WGS sequence"/>
</dbReference>
<reference evidence="3" key="2">
    <citation type="submission" date="2015-01" db="EMBL/GenBank/DDBJ databases">
        <title>Evolutionary Origins and Diversification of the Mycorrhizal Mutualists.</title>
        <authorList>
            <consortium name="DOE Joint Genome Institute"/>
            <consortium name="Mycorrhizal Genomics Consortium"/>
            <person name="Kohler A."/>
            <person name="Kuo A."/>
            <person name="Nagy L.G."/>
            <person name="Floudas D."/>
            <person name="Copeland A."/>
            <person name="Barry K.W."/>
            <person name="Cichocki N."/>
            <person name="Veneault-Fourrey C."/>
            <person name="LaButti K."/>
            <person name="Lindquist E.A."/>
            <person name="Lipzen A."/>
            <person name="Lundell T."/>
            <person name="Morin E."/>
            <person name="Murat C."/>
            <person name="Riley R."/>
            <person name="Ohm R."/>
            <person name="Sun H."/>
            <person name="Tunlid A."/>
            <person name="Henrissat B."/>
            <person name="Grigoriev I.V."/>
            <person name="Hibbett D.S."/>
            <person name="Martin F."/>
        </authorList>
    </citation>
    <scope>NUCLEOTIDE SEQUENCE [LARGE SCALE GENOMIC DNA]</scope>
    <source>
        <strain evidence="3">MUT 4182</strain>
    </source>
</reference>
<keyword evidence="3" id="KW-1185">Reference proteome</keyword>
<reference evidence="2 3" key="1">
    <citation type="submission" date="2014-04" db="EMBL/GenBank/DDBJ databases">
        <authorList>
            <consortium name="DOE Joint Genome Institute"/>
            <person name="Kuo A."/>
            <person name="Girlanda M."/>
            <person name="Perotto S."/>
            <person name="Kohler A."/>
            <person name="Nagy L.G."/>
            <person name="Floudas D."/>
            <person name="Copeland A."/>
            <person name="Barry K.W."/>
            <person name="Cichocki N."/>
            <person name="Veneault-Fourrey C."/>
            <person name="LaButti K."/>
            <person name="Lindquist E.A."/>
            <person name="Lipzen A."/>
            <person name="Lundell T."/>
            <person name="Morin E."/>
            <person name="Murat C."/>
            <person name="Sun H."/>
            <person name="Tunlid A."/>
            <person name="Henrissat B."/>
            <person name="Grigoriev I.V."/>
            <person name="Hibbett D.S."/>
            <person name="Martin F."/>
            <person name="Nordberg H.P."/>
            <person name="Cantor M.N."/>
            <person name="Hua S.X."/>
        </authorList>
    </citation>
    <scope>NUCLEOTIDE SEQUENCE [LARGE SCALE GENOMIC DNA]</scope>
    <source>
        <strain evidence="2 3">MUT 4182</strain>
    </source>
</reference>
<gene>
    <name evidence="2" type="ORF">M407DRAFT_11242</name>
</gene>
<sequence>MSKAERAAARTSGRQVHSISLSIVEEQDEVKGDQEYVEEDFGGGRIDIPDGLSDVEDDPWRDRAIKTLFVPSGRSLSGFLGELGSLWGSSNITFAYRNSKDWETLWNEVRRVTDEAKKKDERAKTTALKANKPWPTPTRVHVEVEDRTEKEDLEGVEEIVVSGSAQAAKAKGKATTKSGGSETAVGGLASADGLPPCTGKNWKKDVKGTGKFDWVEHPDDICIVRNAGPFVGQHYKLNLANESLWWDLLRTSTAPPAPAAPQQPIVMFQQPPNYPYPGYSGVPFVPNQPSPDIFASPVVTRNGLDGENWSQFSGAFAAAGYRRINQLVPSAVVPLSGDVLAHYASKDVQQIHMEVAKIAGPSTSTSQSFPYPPARF</sequence>
<organism evidence="2 3">
    <name type="scientific">Tulasnella calospora MUT 4182</name>
    <dbReference type="NCBI Taxonomy" id="1051891"/>
    <lineage>
        <taxon>Eukaryota</taxon>
        <taxon>Fungi</taxon>
        <taxon>Dikarya</taxon>
        <taxon>Basidiomycota</taxon>
        <taxon>Agaricomycotina</taxon>
        <taxon>Agaricomycetes</taxon>
        <taxon>Cantharellales</taxon>
        <taxon>Tulasnellaceae</taxon>
        <taxon>Tulasnella</taxon>
    </lineage>
</organism>
<protein>
    <submittedName>
        <fullName evidence="2">Uncharacterized protein</fullName>
    </submittedName>
</protein>
<evidence type="ECO:0000313" key="3">
    <source>
        <dbReference type="Proteomes" id="UP000054248"/>
    </source>
</evidence>
<dbReference type="HOGENOM" id="CLU_736073_0_0_1"/>
<dbReference type="EMBL" id="KN823204">
    <property type="protein sequence ID" value="KIO19762.1"/>
    <property type="molecule type" value="Genomic_DNA"/>
</dbReference>
<dbReference type="AlphaFoldDB" id="A0A0C3LE76"/>
<evidence type="ECO:0000313" key="2">
    <source>
        <dbReference type="EMBL" id="KIO19762.1"/>
    </source>
</evidence>
<proteinExistence type="predicted"/>
<name>A0A0C3LE76_9AGAM</name>
<accession>A0A0C3LE76</accession>